<evidence type="ECO:0000259" key="2">
    <source>
        <dbReference type="PROSITE" id="PS50837"/>
    </source>
</evidence>
<protein>
    <recommendedName>
        <fullName evidence="2">NACHT domain-containing protein</fullName>
    </recommendedName>
</protein>
<evidence type="ECO:0000313" key="3">
    <source>
        <dbReference type="EMBL" id="KAF9529846.1"/>
    </source>
</evidence>
<reference evidence="3" key="1">
    <citation type="submission" date="2020-11" db="EMBL/GenBank/DDBJ databases">
        <authorList>
            <consortium name="DOE Joint Genome Institute"/>
            <person name="Ahrendt S."/>
            <person name="Riley R."/>
            <person name="Andreopoulos W."/>
            <person name="Labutti K."/>
            <person name="Pangilinan J."/>
            <person name="Ruiz-Duenas F.J."/>
            <person name="Barrasa J.M."/>
            <person name="Sanchez-Garcia M."/>
            <person name="Camarero S."/>
            <person name="Miyauchi S."/>
            <person name="Serrano A."/>
            <person name="Linde D."/>
            <person name="Babiker R."/>
            <person name="Drula E."/>
            <person name="Ayuso-Fernandez I."/>
            <person name="Pacheco R."/>
            <person name="Padilla G."/>
            <person name="Ferreira P."/>
            <person name="Barriuso J."/>
            <person name="Kellner H."/>
            <person name="Castanera R."/>
            <person name="Alfaro M."/>
            <person name="Ramirez L."/>
            <person name="Pisabarro A.G."/>
            <person name="Kuo A."/>
            <person name="Tritt A."/>
            <person name="Lipzen A."/>
            <person name="He G."/>
            <person name="Yan M."/>
            <person name="Ng V."/>
            <person name="Cullen D."/>
            <person name="Martin F."/>
            <person name="Rosso M.-N."/>
            <person name="Henrissat B."/>
            <person name="Hibbett D."/>
            <person name="Martinez A.T."/>
            <person name="Grigoriev I.V."/>
        </authorList>
    </citation>
    <scope>NUCLEOTIDE SEQUENCE</scope>
    <source>
        <strain evidence="3">CBS 506.95</strain>
    </source>
</reference>
<dbReference type="Pfam" id="PF24883">
    <property type="entry name" value="NPHP3_N"/>
    <property type="match status" value="1"/>
</dbReference>
<dbReference type="PROSITE" id="PS50837">
    <property type="entry name" value="NACHT"/>
    <property type="match status" value="1"/>
</dbReference>
<dbReference type="OrthoDB" id="163438at2759"/>
<sequence>MAQRSALFENAHDTRITHSSITATQTTNIYNSGLSINERNSSSAISSPALAKLAKYCAFGAFLNSSERPDPPRCRPQTRVKLLVEAKGWAKTKGRASSVMWLTGSAGSGKTAIAQTTAEELKDEGLVLVIGCHFFFRTSEDGKRSDGRCWVPNLVDQMVRVLPETRPVVEKVILENQSLFDQQPDGVLKELFLEPLLKAYSVRFSFRRLFKRIMGRSTYVPCLVVVDGLDECNTIEMQEHLLKTIAKVIPSLPIPVRFLIASRPETHIRTAINREFRNVHVHRINLDQDQDIRKDLEEYYRDRFNAICLEHSALKGYGVWPSREEIDILISKSSQFIFANTVMNYIGHRQGHPVERLEVILGLSMVPDKDKPYLPLDTLYGFILLTVEDANWVIVRQILAIIYAAGKPDFSSSNLESSPKFLERLLGLRAGKVFALLDPLVSILTLPGIPTSAITMLHASFFDYLIDPSRSGDMSVNAYEAIATGIFDGMDRMNSWKLYGTSRSLSLNVESIDYFLHHASKASMSQDLMMKLYALQDNMAWIVAFDTHIWRPYEEQLRVYGYTISQLLDMKSTETILPTSSTRLMSFALLDLDRHRREMACMVAQLIYPAFSVREAGIASLMARLRTGIEHNRDDSERLSGELYPDACAALIRELVVTHKDILLRTEFLDLLRNPAKYFTAWNWDREFANCVVDILESASVSGSSLPRHSIEEIVSRWAPYRSRSAESR</sequence>
<proteinExistence type="predicted"/>
<dbReference type="PANTHER" id="PTHR10039">
    <property type="entry name" value="AMELOGENIN"/>
    <property type="match status" value="1"/>
</dbReference>
<dbReference type="PANTHER" id="PTHR10039:SF17">
    <property type="entry name" value="FUNGAL STAND N-TERMINAL GOODBYE DOMAIN-CONTAINING PROTEIN-RELATED"/>
    <property type="match status" value="1"/>
</dbReference>
<gene>
    <name evidence="3" type="ORF">CPB83DRAFT_237819</name>
</gene>
<feature type="domain" description="NACHT" evidence="2">
    <location>
        <begin position="98"/>
        <end position="264"/>
    </location>
</feature>
<accession>A0A9P6JR27</accession>
<dbReference type="InterPro" id="IPR007111">
    <property type="entry name" value="NACHT_NTPase"/>
</dbReference>
<dbReference type="Proteomes" id="UP000807306">
    <property type="component" value="Unassembled WGS sequence"/>
</dbReference>
<dbReference type="InterPro" id="IPR056884">
    <property type="entry name" value="NPHP3-like_N"/>
</dbReference>
<keyword evidence="4" id="KW-1185">Reference proteome</keyword>
<dbReference type="InterPro" id="IPR027417">
    <property type="entry name" value="P-loop_NTPase"/>
</dbReference>
<dbReference type="SUPFAM" id="SSF52540">
    <property type="entry name" value="P-loop containing nucleoside triphosphate hydrolases"/>
    <property type="match status" value="1"/>
</dbReference>
<dbReference type="Gene3D" id="3.40.50.300">
    <property type="entry name" value="P-loop containing nucleotide triphosphate hydrolases"/>
    <property type="match status" value="1"/>
</dbReference>
<organism evidence="3 4">
    <name type="scientific">Crepidotus variabilis</name>
    <dbReference type="NCBI Taxonomy" id="179855"/>
    <lineage>
        <taxon>Eukaryota</taxon>
        <taxon>Fungi</taxon>
        <taxon>Dikarya</taxon>
        <taxon>Basidiomycota</taxon>
        <taxon>Agaricomycotina</taxon>
        <taxon>Agaricomycetes</taxon>
        <taxon>Agaricomycetidae</taxon>
        <taxon>Agaricales</taxon>
        <taxon>Agaricineae</taxon>
        <taxon>Crepidotaceae</taxon>
        <taxon>Crepidotus</taxon>
    </lineage>
</organism>
<dbReference type="EMBL" id="MU157843">
    <property type="protein sequence ID" value="KAF9529846.1"/>
    <property type="molecule type" value="Genomic_DNA"/>
</dbReference>
<comment type="caution">
    <text evidence="3">The sequence shown here is derived from an EMBL/GenBank/DDBJ whole genome shotgun (WGS) entry which is preliminary data.</text>
</comment>
<dbReference type="AlphaFoldDB" id="A0A9P6JR27"/>
<keyword evidence="1" id="KW-0677">Repeat</keyword>
<evidence type="ECO:0000313" key="4">
    <source>
        <dbReference type="Proteomes" id="UP000807306"/>
    </source>
</evidence>
<evidence type="ECO:0000256" key="1">
    <source>
        <dbReference type="ARBA" id="ARBA00022737"/>
    </source>
</evidence>
<name>A0A9P6JR27_9AGAR</name>